<organism evidence="1">
    <name type="scientific">Anguilla anguilla</name>
    <name type="common">European freshwater eel</name>
    <name type="synonym">Muraena anguilla</name>
    <dbReference type="NCBI Taxonomy" id="7936"/>
    <lineage>
        <taxon>Eukaryota</taxon>
        <taxon>Metazoa</taxon>
        <taxon>Chordata</taxon>
        <taxon>Craniata</taxon>
        <taxon>Vertebrata</taxon>
        <taxon>Euteleostomi</taxon>
        <taxon>Actinopterygii</taxon>
        <taxon>Neopterygii</taxon>
        <taxon>Teleostei</taxon>
        <taxon>Anguilliformes</taxon>
        <taxon>Anguillidae</taxon>
        <taxon>Anguilla</taxon>
    </lineage>
</organism>
<accession>A0A0E9SHH2</accession>
<dbReference type="AlphaFoldDB" id="A0A0E9SHH2"/>
<sequence>MEQLARSRNRRHLGIFETRRKIAHHRLSTGEKHNEHNYFISEVFLTSLCYQIHIY</sequence>
<protein>
    <submittedName>
        <fullName evidence="1">Uncharacterized protein</fullName>
    </submittedName>
</protein>
<proteinExistence type="predicted"/>
<reference evidence="1" key="1">
    <citation type="submission" date="2014-11" db="EMBL/GenBank/DDBJ databases">
        <authorList>
            <person name="Amaro Gonzalez C."/>
        </authorList>
    </citation>
    <scope>NUCLEOTIDE SEQUENCE</scope>
</reference>
<evidence type="ECO:0000313" key="1">
    <source>
        <dbReference type="EMBL" id="JAH40799.1"/>
    </source>
</evidence>
<dbReference type="EMBL" id="GBXM01067778">
    <property type="protein sequence ID" value="JAH40799.1"/>
    <property type="molecule type" value="Transcribed_RNA"/>
</dbReference>
<name>A0A0E9SHH2_ANGAN</name>
<reference evidence="1" key="2">
    <citation type="journal article" date="2015" name="Fish Shellfish Immunol.">
        <title>Early steps in the European eel (Anguilla anguilla)-Vibrio vulnificus interaction in the gills: Role of the RtxA13 toxin.</title>
        <authorList>
            <person name="Callol A."/>
            <person name="Pajuelo D."/>
            <person name="Ebbesson L."/>
            <person name="Teles M."/>
            <person name="MacKenzie S."/>
            <person name="Amaro C."/>
        </authorList>
    </citation>
    <scope>NUCLEOTIDE SEQUENCE</scope>
</reference>